<dbReference type="EMBL" id="BAWO01000083">
    <property type="protein sequence ID" value="GAJ41652.1"/>
    <property type="molecule type" value="Genomic_DNA"/>
</dbReference>
<gene>
    <name evidence="1" type="ORF">GCA01S_083_00110</name>
</gene>
<dbReference type="RefSeq" id="WP_042412061.1">
    <property type="nucleotide sequence ID" value="NZ_BAWO01000083.1"/>
</dbReference>
<proteinExistence type="predicted"/>
<dbReference type="Proteomes" id="UP000023561">
    <property type="component" value="Unassembled WGS sequence"/>
</dbReference>
<accession>A0A023DK56</accession>
<keyword evidence="2" id="KW-1185">Reference proteome</keyword>
<comment type="caution">
    <text evidence="1">The sequence shown here is derived from an EMBL/GenBank/DDBJ whole genome shotgun (WGS) entry which is preliminary data.</text>
</comment>
<sequence>MEFEERQTAEKALKHMFIGSQLDGIKFGLSPATTFLYFMHYNNHEPDQLWLHIETRWCICSTNCELYPNSEEEMDELTEEEQFKLIYELRREEVIDIRLGNTSPHLFITFKSGKVLFVNGYHEKYECWQAGDGQGFTGDEWLIVAVPQNGISYFLPQGYNNFI</sequence>
<evidence type="ECO:0000313" key="1">
    <source>
        <dbReference type="EMBL" id="GAJ41652.1"/>
    </source>
</evidence>
<organism evidence="1 2">
    <name type="scientific">Parageobacillus caldoxylosilyticus NBRC 107762</name>
    <dbReference type="NCBI Taxonomy" id="1220594"/>
    <lineage>
        <taxon>Bacteria</taxon>
        <taxon>Bacillati</taxon>
        <taxon>Bacillota</taxon>
        <taxon>Bacilli</taxon>
        <taxon>Bacillales</taxon>
        <taxon>Anoxybacillaceae</taxon>
        <taxon>Saccharococcus</taxon>
    </lineage>
</organism>
<name>A0A023DK56_9BACL</name>
<dbReference type="OrthoDB" id="2352329at2"/>
<protein>
    <submittedName>
        <fullName evidence="1">Uncharacterized protein</fullName>
    </submittedName>
</protein>
<evidence type="ECO:0000313" key="2">
    <source>
        <dbReference type="Proteomes" id="UP000023561"/>
    </source>
</evidence>
<dbReference type="AlphaFoldDB" id="A0A023DK56"/>
<reference evidence="1 2" key="1">
    <citation type="submission" date="2014-04" db="EMBL/GenBank/DDBJ databases">
        <title>Whole genome shotgun sequence of Geobacillus caldoxylosilyticus NBRC 107762.</title>
        <authorList>
            <person name="Hosoyama A."/>
            <person name="Hosoyama Y."/>
            <person name="Katano-Makiyama Y."/>
            <person name="Tsuchikane K."/>
            <person name="Ohji S."/>
            <person name="Ichikawa N."/>
            <person name="Yamazoe A."/>
            <person name="Fujita N."/>
        </authorList>
    </citation>
    <scope>NUCLEOTIDE SEQUENCE [LARGE SCALE GENOMIC DNA]</scope>
    <source>
        <strain evidence="1 2">NBRC 107762</strain>
    </source>
</reference>